<keyword evidence="3" id="KW-1185">Reference proteome</keyword>
<feature type="compositionally biased region" description="Polar residues" evidence="1">
    <location>
        <begin position="150"/>
        <end position="160"/>
    </location>
</feature>
<dbReference type="PANTHER" id="PTHR10182:SF3">
    <property type="entry name" value="PROTEIN MO25"/>
    <property type="match status" value="1"/>
</dbReference>
<reference evidence="2" key="1">
    <citation type="journal article" date="2021" name="Sci. Rep.">
        <title>Diploid genomic architecture of Nitzschia inconspicua, an elite biomass production diatom.</title>
        <authorList>
            <person name="Oliver A."/>
            <person name="Podell S."/>
            <person name="Pinowska A."/>
            <person name="Traller J.C."/>
            <person name="Smith S.R."/>
            <person name="McClure R."/>
            <person name="Beliaev A."/>
            <person name="Bohutskyi P."/>
            <person name="Hill E.A."/>
            <person name="Rabines A."/>
            <person name="Zheng H."/>
            <person name="Allen L.Z."/>
            <person name="Kuo A."/>
            <person name="Grigoriev I.V."/>
            <person name="Allen A.E."/>
            <person name="Hazlebeck D."/>
            <person name="Allen E.E."/>
        </authorList>
    </citation>
    <scope>NUCLEOTIDE SEQUENCE</scope>
    <source>
        <strain evidence="2">Hildebrandi</strain>
    </source>
</reference>
<dbReference type="PANTHER" id="PTHR10182">
    <property type="entry name" value="CALCIUM-BINDING PROTEIN 39-RELATED"/>
    <property type="match status" value="1"/>
</dbReference>
<dbReference type="OrthoDB" id="609103at2759"/>
<dbReference type="InterPro" id="IPR013878">
    <property type="entry name" value="Mo25"/>
</dbReference>
<dbReference type="GO" id="GO:0043539">
    <property type="term" value="F:protein serine/threonine kinase activator activity"/>
    <property type="evidence" value="ECO:0007669"/>
    <property type="project" value="TreeGrafter"/>
</dbReference>
<protein>
    <submittedName>
        <fullName evidence="2">Mo25-like protein</fullName>
    </submittedName>
</protein>
<sequence length="489" mass="54272">MSNPNNSSNTTTSTTPKPFDWLHGGLFFGGGNNNNNNNNNTNNQKDDGIDRIDSEKDVNVLLDGINDNLQATLVLTVNTEVTTTTTTAAAAAAAAATTTTTTTEADNPSSSTSTTTSPSDFLAARLARLRFLLYDERRITSSSSSSSSSQPHYHSNDSNTNPFSLGRVTIPSVALSTVQGLAGAHHHATLIPQLIRHLAVLPFESRKHVAAIFNYLLVCGLDGTDRELYIPIMNAFRDYVGIHFDDILQPILQGYRNSHDGSTLTDVVLHCGSMYRSCFRHVTLYRELVTTTDRVRRYVFPFLETYATLPNFDVSSDAMENVKAVMTAGCDGSDNESDDDAATQQELSELSAAFLTRDYEAVWDERFNPNLLSPDTNYMTKRVALQILSTVLLTRSNYAVMIRYVNSRTNLIVVMKLLRDTSPHITLDAFHVFKVFVANPNKLPEVEKILKDNSQKLCLYLETLHQDKEPNDPQFAEEKKLIIATIRNL</sequence>
<comment type="caution">
    <text evidence="2">The sequence shown here is derived from an EMBL/GenBank/DDBJ whole genome shotgun (WGS) entry which is preliminary data.</text>
</comment>
<feature type="region of interest" description="Disordered" evidence="1">
    <location>
        <begin position="141"/>
        <end position="160"/>
    </location>
</feature>
<evidence type="ECO:0000313" key="3">
    <source>
        <dbReference type="Proteomes" id="UP000693970"/>
    </source>
</evidence>
<reference evidence="2" key="2">
    <citation type="submission" date="2021-04" db="EMBL/GenBank/DDBJ databases">
        <authorList>
            <person name="Podell S."/>
        </authorList>
    </citation>
    <scope>NUCLEOTIDE SEQUENCE</scope>
    <source>
        <strain evidence="2">Hildebrandi</strain>
    </source>
</reference>
<feature type="compositionally biased region" description="Low complexity" evidence="1">
    <location>
        <begin position="33"/>
        <end position="43"/>
    </location>
</feature>
<dbReference type="AlphaFoldDB" id="A0A9K3LXC9"/>
<evidence type="ECO:0000313" key="2">
    <source>
        <dbReference type="EMBL" id="KAG7369510.1"/>
    </source>
</evidence>
<dbReference type="Proteomes" id="UP000693970">
    <property type="component" value="Unassembled WGS sequence"/>
</dbReference>
<dbReference type="GO" id="GO:0035556">
    <property type="term" value="P:intracellular signal transduction"/>
    <property type="evidence" value="ECO:0007669"/>
    <property type="project" value="TreeGrafter"/>
</dbReference>
<evidence type="ECO:0000256" key="1">
    <source>
        <dbReference type="SAM" id="MobiDB-lite"/>
    </source>
</evidence>
<accession>A0A9K3LXC9</accession>
<dbReference type="Pfam" id="PF08569">
    <property type="entry name" value="Mo25"/>
    <property type="match status" value="2"/>
</dbReference>
<feature type="region of interest" description="Disordered" evidence="1">
    <location>
        <begin position="1"/>
        <end position="50"/>
    </location>
</feature>
<dbReference type="EMBL" id="JAGRRH010000005">
    <property type="protein sequence ID" value="KAG7369510.1"/>
    <property type="molecule type" value="Genomic_DNA"/>
</dbReference>
<proteinExistence type="predicted"/>
<gene>
    <name evidence="2" type="ORF">IV203_027256</name>
</gene>
<feature type="region of interest" description="Disordered" evidence="1">
    <location>
        <begin position="95"/>
        <end position="118"/>
    </location>
</feature>
<name>A0A9K3LXC9_9STRA</name>
<organism evidence="2 3">
    <name type="scientific">Nitzschia inconspicua</name>
    <dbReference type="NCBI Taxonomy" id="303405"/>
    <lineage>
        <taxon>Eukaryota</taxon>
        <taxon>Sar</taxon>
        <taxon>Stramenopiles</taxon>
        <taxon>Ochrophyta</taxon>
        <taxon>Bacillariophyta</taxon>
        <taxon>Bacillariophyceae</taxon>
        <taxon>Bacillariophycidae</taxon>
        <taxon>Bacillariales</taxon>
        <taxon>Bacillariaceae</taxon>
        <taxon>Nitzschia</taxon>
    </lineage>
</organism>
<feature type="compositionally biased region" description="Low complexity" evidence="1">
    <location>
        <begin position="1"/>
        <end position="16"/>
    </location>
</feature>